<keyword evidence="2" id="KW-1133">Transmembrane helix</keyword>
<feature type="transmembrane region" description="Helical" evidence="2">
    <location>
        <begin position="18"/>
        <end position="36"/>
    </location>
</feature>
<protein>
    <submittedName>
        <fullName evidence="3">Uncharacterized protein</fullName>
    </submittedName>
</protein>
<evidence type="ECO:0000313" key="3">
    <source>
        <dbReference type="EMBL" id="MDY8107753.1"/>
    </source>
</evidence>
<keyword evidence="4" id="KW-1185">Reference proteome</keyword>
<keyword evidence="2" id="KW-0812">Transmembrane</keyword>
<evidence type="ECO:0000313" key="4">
    <source>
        <dbReference type="Proteomes" id="UP001294412"/>
    </source>
</evidence>
<accession>A0ABU5HYW2</accession>
<gene>
    <name evidence="3" type="ORF">U0C82_01150</name>
</gene>
<keyword evidence="2" id="KW-0472">Membrane</keyword>
<feature type="compositionally biased region" description="Pro residues" evidence="1">
    <location>
        <begin position="58"/>
        <end position="67"/>
    </location>
</feature>
<dbReference type="RefSeq" id="WP_322185045.1">
    <property type="nucleotide sequence ID" value="NZ_JAXLPB010000001.1"/>
</dbReference>
<comment type="caution">
    <text evidence="3">The sequence shown here is derived from an EMBL/GenBank/DDBJ whole genome shotgun (WGS) entry which is preliminary data.</text>
</comment>
<dbReference type="Proteomes" id="UP001294412">
    <property type="component" value="Unassembled WGS sequence"/>
</dbReference>
<organism evidence="3 4">
    <name type="scientific">Fulvimarina uroteuthidis</name>
    <dbReference type="NCBI Taxonomy" id="3098149"/>
    <lineage>
        <taxon>Bacteria</taxon>
        <taxon>Pseudomonadati</taxon>
        <taxon>Pseudomonadota</taxon>
        <taxon>Alphaproteobacteria</taxon>
        <taxon>Hyphomicrobiales</taxon>
        <taxon>Aurantimonadaceae</taxon>
        <taxon>Fulvimarina</taxon>
    </lineage>
</organism>
<feature type="region of interest" description="Disordered" evidence="1">
    <location>
        <begin position="43"/>
        <end position="67"/>
    </location>
</feature>
<name>A0ABU5HYW2_9HYPH</name>
<proteinExistence type="predicted"/>
<dbReference type="EMBL" id="JAXLPB010000001">
    <property type="protein sequence ID" value="MDY8107753.1"/>
    <property type="molecule type" value="Genomic_DNA"/>
</dbReference>
<reference evidence="3 4" key="1">
    <citation type="submission" date="2023-12" db="EMBL/GenBank/DDBJ databases">
        <title>Description of Novel Strain Fulvimarina sp. 2208YS6-2-32 isolated from Uroteuthis (Photololigo) edulis.</title>
        <authorList>
            <person name="Park J.-S."/>
        </authorList>
    </citation>
    <scope>NUCLEOTIDE SEQUENCE [LARGE SCALE GENOMIC DNA]</scope>
    <source>
        <strain evidence="3 4">2208YS6-2-32</strain>
    </source>
</reference>
<evidence type="ECO:0000256" key="1">
    <source>
        <dbReference type="SAM" id="MobiDB-lite"/>
    </source>
</evidence>
<evidence type="ECO:0000256" key="2">
    <source>
        <dbReference type="SAM" id="Phobius"/>
    </source>
</evidence>
<sequence>MRPEERYPNGGEKSSGKIYVVLAILAIVGFLAVVLMDYRSGMSPATPPAAASPDLGIPVPPTQSPPQ</sequence>